<dbReference type="OrthoDB" id="9808930at2"/>
<feature type="transmembrane region" description="Helical" evidence="5">
    <location>
        <begin position="32"/>
        <end position="54"/>
    </location>
</feature>
<evidence type="ECO:0000313" key="6">
    <source>
        <dbReference type="EMBL" id="ORC22264.1"/>
    </source>
</evidence>
<feature type="transmembrane region" description="Helical" evidence="5">
    <location>
        <begin position="91"/>
        <end position="115"/>
    </location>
</feature>
<keyword evidence="3 5" id="KW-1133">Transmembrane helix</keyword>
<keyword evidence="7" id="KW-1185">Reference proteome</keyword>
<dbReference type="Proteomes" id="UP000192359">
    <property type="component" value="Unassembled WGS sequence"/>
</dbReference>
<protein>
    <recommendedName>
        <fullName evidence="8">DUF4870 domain-containing protein</fullName>
    </recommendedName>
</protein>
<evidence type="ECO:0000256" key="4">
    <source>
        <dbReference type="ARBA" id="ARBA00023136"/>
    </source>
</evidence>
<dbReference type="AlphaFoldDB" id="A0A1Y1RR52"/>
<organism evidence="6 7">
    <name type="scientific">Rothia nasimurium</name>
    <dbReference type="NCBI Taxonomy" id="85336"/>
    <lineage>
        <taxon>Bacteria</taxon>
        <taxon>Bacillati</taxon>
        <taxon>Actinomycetota</taxon>
        <taxon>Actinomycetes</taxon>
        <taxon>Micrococcales</taxon>
        <taxon>Micrococcaceae</taxon>
        <taxon>Rothia</taxon>
    </lineage>
</organism>
<evidence type="ECO:0000313" key="7">
    <source>
        <dbReference type="Proteomes" id="UP000192359"/>
    </source>
</evidence>
<comment type="caution">
    <text evidence="6">The sequence shown here is derived from an EMBL/GenBank/DDBJ whole genome shotgun (WGS) entry which is preliminary data.</text>
</comment>
<gene>
    <name evidence="6" type="ORF">A7979_00355</name>
</gene>
<evidence type="ECO:0000256" key="3">
    <source>
        <dbReference type="ARBA" id="ARBA00022989"/>
    </source>
</evidence>
<evidence type="ECO:0000256" key="2">
    <source>
        <dbReference type="ARBA" id="ARBA00022692"/>
    </source>
</evidence>
<keyword evidence="2 5" id="KW-0812">Transmembrane</keyword>
<proteinExistence type="predicted"/>
<evidence type="ECO:0000256" key="1">
    <source>
        <dbReference type="ARBA" id="ARBA00004141"/>
    </source>
</evidence>
<feature type="transmembrane region" description="Helical" evidence="5">
    <location>
        <begin position="66"/>
        <end position="85"/>
    </location>
</feature>
<comment type="subcellular location">
    <subcellularLocation>
        <location evidence="1">Membrane</location>
        <topology evidence="1">Multi-pass membrane protein</topology>
    </subcellularLocation>
</comment>
<sequence>MFLKTATAPSQTAYKGSPATATHLSVTSDRNIATVAHFGGVLGCIPSAVIYYLYRGRGPFTEQESREALDFTLLPTLVLALAIALSSLPAVGWFFGLTAALTWTYLAVSALIAGIKVSRSNPHQYRGNTRLFSKLLARKMKK</sequence>
<dbReference type="Pfam" id="PF09685">
    <property type="entry name" value="MamF_MmsF"/>
    <property type="match status" value="1"/>
</dbReference>
<evidence type="ECO:0000256" key="5">
    <source>
        <dbReference type="SAM" id="Phobius"/>
    </source>
</evidence>
<evidence type="ECO:0008006" key="8">
    <source>
        <dbReference type="Google" id="ProtNLM"/>
    </source>
</evidence>
<reference evidence="6 7" key="1">
    <citation type="submission" date="2016-05" db="EMBL/GenBank/DDBJ databases">
        <title>Draft genome sequence of a porcine commensal Rothia nasimurium.</title>
        <authorList>
            <person name="Gaiser R.A."/>
            <person name="Van Baarlen P."/>
            <person name="Wells J.M."/>
        </authorList>
    </citation>
    <scope>NUCLEOTIDE SEQUENCE [LARGE SCALE GENOMIC DNA]</scope>
    <source>
        <strain evidence="6 7">PT-32</strain>
    </source>
</reference>
<dbReference type="EMBL" id="LXWF01000011">
    <property type="protein sequence ID" value="ORC22264.1"/>
    <property type="molecule type" value="Genomic_DNA"/>
</dbReference>
<keyword evidence="4 5" id="KW-0472">Membrane</keyword>
<dbReference type="InterPro" id="IPR019109">
    <property type="entry name" value="MamF_MmsF"/>
</dbReference>
<accession>A0A1Y1RR52</accession>
<name>A0A1Y1RR52_9MICC</name>